<evidence type="ECO:0000256" key="1">
    <source>
        <dbReference type="ARBA" id="ARBA00004141"/>
    </source>
</evidence>
<dbReference type="RefSeq" id="WP_225912981.1">
    <property type="nucleotide sequence ID" value="NZ_MIND01000018.1"/>
</dbReference>
<proteinExistence type="inferred from homology"/>
<sequence length="363" mass="40329">MTALQTYLATPVLGTSAWLWLVFVVIVVGLLVLDLGVLHRKEREIEMRESLLLYSGYFSVGVLFGAWVWFELGAQSALEFYTGFLVEQSLSMDNVFVMAMIFSYFAIPRRYQHRVLFWGILGVVVLRAIMIGVGAALVQNFAWVLYLFGAFLLFTGVKMALSKEDSQPDLANNPVLRFVRRHMRVTDDVHGAKFFVRLTPPGESKALRYATPLFLALVLIELADLVFAVDSVPAIFAITQDPFIVYTSNIFAILGLRSLYFALSALMHRFVYLKYALALVLIFIGCKIFYHGLIGKVPALLSLGVTFALLLGGVVLSLLKTRNDATAGGQPGHGPDPVAHHRPTPRSIQEGAITENPDSLRNR</sequence>
<dbReference type="GO" id="GO:0016020">
    <property type="term" value="C:membrane"/>
    <property type="evidence" value="ECO:0007669"/>
    <property type="project" value="UniProtKB-SubCell"/>
</dbReference>
<accession>A0A2S3WF04</accession>
<evidence type="ECO:0008006" key="10">
    <source>
        <dbReference type="Google" id="ProtNLM"/>
    </source>
</evidence>
<dbReference type="AlphaFoldDB" id="A0A2S3WF04"/>
<reference evidence="8 9" key="2">
    <citation type="submission" date="2018-03" db="EMBL/GenBank/DDBJ databases">
        <title>Draft genome of Pseudomonas putida strain KT-27.</title>
        <authorList>
            <person name="Yoshizawa S."/>
            <person name="Khan N.H."/>
            <person name="Nishimura M."/>
            <person name="Chiura H.X."/>
            <person name="Ogura Y."/>
            <person name="Hayashi T."/>
            <person name="Kogure K."/>
        </authorList>
    </citation>
    <scope>NUCLEOTIDE SEQUENCE [LARGE SCALE GENOMIC DNA]</scope>
    <source>
        <strain evidence="8 9">KT-27</strain>
    </source>
</reference>
<evidence type="ECO:0000256" key="2">
    <source>
        <dbReference type="ARBA" id="ARBA00007511"/>
    </source>
</evidence>
<keyword evidence="3 7" id="KW-0812">Transmembrane</keyword>
<dbReference type="EMBL" id="MIND01000018">
    <property type="protein sequence ID" value="POF89544.1"/>
    <property type="molecule type" value="Genomic_DNA"/>
</dbReference>
<feature type="transmembrane region" description="Helical" evidence="7">
    <location>
        <begin position="90"/>
        <end position="108"/>
    </location>
</feature>
<name>A0A2S3WF04_PSEPU</name>
<evidence type="ECO:0000256" key="7">
    <source>
        <dbReference type="SAM" id="Phobius"/>
    </source>
</evidence>
<feature type="transmembrane region" description="Helical" evidence="7">
    <location>
        <begin position="143"/>
        <end position="161"/>
    </location>
</feature>
<evidence type="ECO:0000256" key="4">
    <source>
        <dbReference type="ARBA" id="ARBA00022989"/>
    </source>
</evidence>
<evidence type="ECO:0000256" key="5">
    <source>
        <dbReference type="ARBA" id="ARBA00023136"/>
    </source>
</evidence>
<protein>
    <recommendedName>
        <fullName evidence="10">TerC family protein</fullName>
    </recommendedName>
</protein>
<keyword evidence="4 7" id="KW-1133">Transmembrane helix</keyword>
<organism evidence="8 9">
    <name type="scientific">Pseudomonas putida</name>
    <name type="common">Arthrobacter siderocapsulatus</name>
    <dbReference type="NCBI Taxonomy" id="303"/>
    <lineage>
        <taxon>Bacteria</taxon>
        <taxon>Pseudomonadati</taxon>
        <taxon>Pseudomonadota</taxon>
        <taxon>Gammaproteobacteria</taxon>
        <taxon>Pseudomonadales</taxon>
        <taxon>Pseudomonadaceae</taxon>
        <taxon>Pseudomonas</taxon>
    </lineage>
</organism>
<dbReference type="PANTHER" id="PTHR30238:SF0">
    <property type="entry name" value="THYLAKOID MEMBRANE PROTEIN TERC, CHLOROPLASTIC"/>
    <property type="match status" value="1"/>
</dbReference>
<feature type="transmembrane region" description="Helical" evidence="7">
    <location>
        <begin position="243"/>
        <end position="263"/>
    </location>
</feature>
<feature type="transmembrane region" description="Helical" evidence="7">
    <location>
        <begin position="299"/>
        <end position="319"/>
    </location>
</feature>
<evidence type="ECO:0000256" key="3">
    <source>
        <dbReference type="ARBA" id="ARBA00022692"/>
    </source>
</evidence>
<dbReference type="NCBIfam" id="TIGR03718">
    <property type="entry name" value="R_switched_Alx"/>
    <property type="match status" value="1"/>
</dbReference>
<feature type="transmembrane region" description="Helical" evidence="7">
    <location>
        <begin position="275"/>
        <end position="293"/>
    </location>
</feature>
<dbReference type="Proteomes" id="UP000237194">
    <property type="component" value="Unassembled WGS sequence"/>
</dbReference>
<feature type="transmembrane region" description="Helical" evidence="7">
    <location>
        <begin position="115"/>
        <end position="137"/>
    </location>
</feature>
<evidence type="ECO:0000256" key="6">
    <source>
        <dbReference type="SAM" id="MobiDB-lite"/>
    </source>
</evidence>
<reference evidence="8 9" key="1">
    <citation type="submission" date="2016-08" db="EMBL/GenBank/DDBJ databases">
        <authorList>
            <person name="Seilhamer J.J."/>
        </authorList>
    </citation>
    <scope>NUCLEOTIDE SEQUENCE [LARGE SCALE GENOMIC DNA]</scope>
    <source>
        <strain evidence="8 9">KT-27</strain>
    </source>
</reference>
<dbReference type="InterPro" id="IPR022369">
    <property type="entry name" value="Integral_membrane_TerC_rswitch"/>
</dbReference>
<keyword evidence="5 7" id="KW-0472">Membrane</keyword>
<feature type="region of interest" description="Disordered" evidence="6">
    <location>
        <begin position="326"/>
        <end position="363"/>
    </location>
</feature>
<comment type="similarity">
    <text evidence="2">Belongs to the TerC family.</text>
</comment>
<comment type="caution">
    <text evidence="8">The sequence shown here is derived from an EMBL/GenBank/DDBJ whole genome shotgun (WGS) entry which is preliminary data.</text>
</comment>
<dbReference type="Pfam" id="PF03741">
    <property type="entry name" value="TerC"/>
    <property type="match status" value="1"/>
</dbReference>
<comment type="subcellular location">
    <subcellularLocation>
        <location evidence="1">Membrane</location>
        <topology evidence="1">Multi-pass membrane protein</topology>
    </subcellularLocation>
</comment>
<feature type="transmembrane region" description="Helical" evidence="7">
    <location>
        <begin position="213"/>
        <end position="237"/>
    </location>
</feature>
<gene>
    <name evidence="8" type="ORF">BGP80_16860</name>
</gene>
<evidence type="ECO:0000313" key="8">
    <source>
        <dbReference type="EMBL" id="POF89544.1"/>
    </source>
</evidence>
<feature type="transmembrane region" description="Helical" evidence="7">
    <location>
        <begin position="17"/>
        <end position="39"/>
    </location>
</feature>
<feature type="transmembrane region" description="Helical" evidence="7">
    <location>
        <begin position="51"/>
        <end position="70"/>
    </location>
</feature>
<dbReference type="InterPro" id="IPR005496">
    <property type="entry name" value="Integral_membrane_TerC"/>
</dbReference>
<dbReference type="PANTHER" id="PTHR30238">
    <property type="entry name" value="MEMBRANE BOUND PREDICTED REDOX MODULATOR"/>
    <property type="match status" value="1"/>
</dbReference>
<evidence type="ECO:0000313" key="9">
    <source>
        <dbReference type="Proteomes" id="UP000237194"/>
    </source>
</evidence>